<dbReference type="EMBL" id="JALGBH010000001">
    <property type="protein sequence ID" value="MCJ0741432.1"/>
    <property type="molecule type" value="Genomic_DNA"/>
</dbReference>
<organism evidence="2 3">
    <name type="scientific">Pedobacter montanisoli</name>
    <dbReference type="NCBI Taxonomy" id="2923277"/>
    <lineage>
        <taxon>Bacteria</taxon>
        <taxon>Pseudomonadati</taxon>
        <taxon>Bacteroidota</taxon>
        <taxon>Sphingobacteriia</taxon>
        <taxon>Sphingobacteriales</taxon>
        <taxon>Sphingobacteriaceae</taxon>
        <taxon>Pedobacter</taxon>
    </lineage>
</organism>
<name>A0ABS9ZST5_9SPHI</name>
<keyword evidence="3" id="KW-1185">Reference proteome</keyword>
<sequence>MQLYTSGLRTIFLIFCFVFVGFSAFADVVVTMPTGGRNISNDKSSVGPNPTYTALGDIMIAETAPGDFTAGSNRTISFNRPAGWQFNTGVGTVIINGPNISNAAVSVSATSLIVSYTVTGSTNGDNSITISGIEVQSVTKTISPEILLTRSGGNGIIKGFDVGAAIAPLSKVPGSFVKLIALLPTETLNPGSITGKSSVATTIKNTGETVDVTINAVDYAWNLINTATDEIAITSNDTYAGLPTNANLVGGIKTFTVSLPTANAYRNITATSVTNPSILPANTTSFKVNIGPFSKLLMVLPGETFEPGSAMGKTGLPTAPVAGSNYRITIYAVDDYWNKVSITDNVSVSTSGVSNYTDPAAVSLSGGSATRDLNFKIAGETPVSTVTDNTNNAILSYNGALPTVIAGAYVKMQILLPNETAAPGTSTGKVTSGVYSATSGSNVAIRVNAVDANWNVVNSNNLIAITSNDAAAVTPPASNLVNGTKIFNITVNTATTSSVITASDDSSPIKTVNTSNFTVILGSFRKLLVVYPGESLDPGSPSGKSGLPSEPVAGIAYNVTAYAMDDNWNNVVTATDNVAIQIANVDNFVAPAGKNLVAGKASFTLTFNKAGETPVITAKNQTNPTVTNYNASLPTVVAGAFTKLVMILPGESFSQGIAAGKTGAPNNAVAGNSFQVVVRAVDAVGNLVNSAIDVVGITSNDVNANMPSNVALANGEATFNISLVTAISSATRTLTSVNVTDGLKTSSTSPGFSVAAGEYAKLLVLLPNQNIAPGTVTGKTGNPIIPARGKSFQIRVRAVDQFYNPTDAITNSISTSSSDAGATISPALTDLVTGGYKFINVNIFSAGNQTVTVKDNVHVPVIQETIIVPNPTTASVASDYFRSVASGIWNNSQIWETSSNGISNWSPATLSPTVNASKITILNGHTVAITSNISSIDDVEVQSGGTLIVQTSTALSGQGIIIKGTLIHKTGLNITNGKLTIENGGKYVHDIGNSSTAIPSGANMIWNTGSICEVVGYTSFASTINGTAQTFSDFIWNDPGQNVSTGPILQSGFSARDFKVISTGSGALNLTSPGGTLIIRRNFEIQGGTVNILKANGDGTLYVGGNFNISGGALKAGTGTGTRTLVFNGGSTQNFTKTGGSFEGLNFSVANNAIVDFGTSVIDGTTGNFTMGTGATLITAHARGFTATGNLNGTLQNTGTKTYGLGNFIYNGGVSQQTGDGLPSIINNLTVNNNQGVVLSTSSVNYTINGQISIGPGSLASLNLGTNVLAGSFTDIGAGKLITRAGTGVPAGRTWTVGVEYAGTIAQNILSGTYNGAFITSGGGVKTGPSGTLNISSSWLSSGGRINLDNTDLVFNGNNQNITDQGSDSGNGLAFKNVRFTNGSIKTLSSGNFSVKTNGILTVDANTELKTNGLLNLKSAASGSATIASLPATAKITGSVRVERFISGGSVDPYRTYRLLSSPVYDNTASFINTNSYGNRTYSFNQYIDDMWLTGITSTAGGFDEPLSTAGSIWKYTSDFEPINNINESENIGRGTYLFYRGDRINNLTNKTQKPFADPESIVMDYKGVLNQGSITVPLTYYAAAGGFNLLGNPYAATIDWNSGGLDKSGLINNSVRHYNPVEKKYAVYDGDTNTGINGASRYILSGEGFFVESKTSGGNFTFNESAKVNSHSSIPLMMAVDNPVSMVSGSSGKLSVASTGLFSEALPVLKIKLSNNDRTIDDETAVLFMKGRKAEYDGVEDIRFMPGDRQGLALYTSSIDGIALAINKMPDVSELNKPIQLTLKQTLKENNFVLELNPSNIPSGYVLQLNDKLLNKAVPLRGNTTYKFTVDAGTNEELINDRFSISTVYGESLAETTKILNAAKSKVGVDMNAQKGLNLYPNPVQADFTLKYSGALVSDVYTVKIIGLSGQILLTKNIKAKELTEGHSINITGYTAGTYIAEIYDAKGGKRLAASKFIKL</sequence>
<comment type="caution">
    <text evidence="2">The sequence shown here is derived from an EMBL/GenBank/DDBJ whole genome shotgun (WGS) entry which is preliminary data.</text>
</comment>
<feature type="domain" description="Secretion system C-terminal sorting" evidence="1">
    <location>
        <begin position="1880"/>
        <end position="1948"/>
    </location>
</feature>
<evidence type="ECO:0000313" key="3">
    <source>
        <dbReference type="Proteomes" id="UP001165460"/>
    </source>
</evidence>
<gene>
    <name evidence="2" type="ORF">MMF97_01835</name>
</gene>
<dbReference type="InterPro" id="IPR026444">
    <property type="entry name" value="Secre_tail"/>
</dbReference>
<reference evidence="2" key="1">
    <citation type="submission" date="2022-03" db="EMBL/GenBank/DDBJ databases">
        <authorList>
            <person name="Woo C.Y."/>
        </authorList>
    </citation>
    <scope>NUCLEOTIDE SEQUENCE</scope>
    <source>
        <strain evidence="2">CYS-01</strain>
    </source>
</reference>
<dbReference type="Pfam" id="PF18962">
    <property type="entry name" value="Por_Secre_tail"/>
    <property type="match status" value="1"/>
</dbReference>
<evidence type="ECO:0000313" key="2">
    <source>
        <dbReference type="EMBL" id="MCJ0741432.1"/>
    </source>
</evidence>
<dbReference type="NCBIfam" id="TIGR04183">
    <property type="entry name" value="Por_Secre_tail"/>
    <property type="match status" value="1"/>
</dbReference>
<evidence type="ECO:0000259" key="1">
    <source>
        <dbReference type="Pfam" id="PF18962"/>
    </source>
</evidence>
<protein>
    <submittedName>
        <fullName evidence="2">T9SS type A sorting domain-containing protein</fullName>
    </submittedName>
</protein>
<accession>A0ABS9ZST5</accession>
<dbReference type="RefSeq" id="WP_243358158.1">
    <property type="nucleotide sequence ID" value="NZ_JALGBH010000001.1"/>
</dbReference>
<dbReference type="Proteomes" id="UP001165460">
    <property type="component" value="Unassembled WGS sequence"/>
</dbReference>
<proteinExistence type="predicted"/>